<organism evidence="3 4">
    <name type="scientific">Marimonas arenosa</name>
    <dbReference type="NCBI Taxonomy" id="1795305"/>
    <lineage>
        <taxon>Bacteria</taxon>
        <taxon>Pseudomonadati</taxon>
        <taxon>Pseudomonadota</taxon>
        <taxon>Alphaproteobacteria</taxon>
        <taxon>Rhodobacterales</taxon>
        <taxon>Paracoccaceae</taxon>
        <taxon>Marimonas</taxon>
    </lineage>
</organism>
<feature type="region of interest" description="Disordered" evidence="1">
    <location>
        <begin position="222"/>
        <end position="251"/>
    </location>
</feature>
<dbReference type="Gene3D" id="2.60.200.20">
    <property type="match status" value="1"/>
</dbReference>
<name>A0AAE3WEH7_9RHOB</name>
<dbReference type="CDD" id="cd00060">
    <property type="entry name" value="FHA"/>
    <property type="match status" value="1"/>
</dbReference>
<evidence type="ECO:0000313" key="4">
    <source>
        <dbReference type="Proteomes" id="UP001226762"/>
    </source>
</evidence>
<feature type="compositionally biased region" description="Acidic residues" evidence="1">
    <location>
        <begin position="138"/>
        <end position="151"/>
    </location>
</feature>
<sequence length="409" mass="43356">MKFIRDLIEQKSSDAAVAEEAEWAEAPDEVASDLRTPFKAEDFYRIMDETRSSDSDTGDLEDEADSLDELIALEDAPGDHEHEGDLIMSDDAEEIETGDVETEENLVEEDAWSHDGVDDCSEEDDEWVAESDAPAEMISDDEACDIEPGDEGDNTGFETGFEPAMVEAAEVDDENDTPDVPVMKPFDEPADAALAAAAAVAPQEAEAPGAAVLRAVRPMAGSQPAEKAEDSGSAAVEVPAPAGGRGKGRAGRAKTRLLGFNSGMGKEADPFARASAGDEEESYTQFPVGWLVVIGGPGRGAAFTLFNGVSQIGRGESQTVRLDFGDNSISRENHAAIAFDAEQNAFFIGHGGKANLVRCNNMPVLSTQALAAGDTIRIGETTLRFMPLCGPEFSWAEGQKGQPSHAAHG</sequence>
<keyword evidence="4" id="KW-1185">Reference proteome</keyword>
<evidence type="ECO:0000313" key="3">
    <source>
        <dbReference type="EMBL" id="MDQ2090885.1"/>
    </source>
</evidence>
<reference evidence="3" key="2">
    <citation type="submission" date="2023-02" db="EMBL/GenBank/DDBJ databases">
        <title>'Rhodoalgimonas zhirmunskyi' gen. nov., isolated from a red alga.</title>
        <authorList>
            <person name="Nedashkovskaya O.I."/>
            <person name="Otstavnykh N.Y."/>
            <person name="Bystritskaya E.P."/>
            <person name="Balabanova L.A."/>
            <person name="Isaeva M.P."/>
        </authorList>
    </citation>
    <scope>NUCLEOTIDE SEQUENCE</scope>
    <source>
        <strain evidence="3">KCTC 52189</strain>
    </source>
</reference>
<feature type="compositionally biased region" description="Acidic residues" evidence="1">
    <location>
        <begin position="88"/>
        <end position="110"/>
    </location>
</feature>
<feature type="region of interest" description="Disordered" evidence="1">
    <location>
        <begin position="75"/>
        <end position="151"/>
    </location>
</feature>
<gene>
    <name evidence="3" type="ORF">NO357_13330</name>
</gene>
<dbReference type="InterPro" id="IPR008984">
    <property type="entry name" value="SMAD_FHA_dom_sf"/>
</dbReference>
<dbReference type="Pfam" id="PF00498">
    <property type="entry name" value="FHA"/>
    <property type="match status" value="1"/>
</dbReference>
<evidence type="ECO:0000256" key="1">
    <source>
        <dbReference type="SAM" id="MobiDB-lite"/>
    </source>
</evidence>
<reference evidence="3" key="1">
    <citation type="submission" date="2022-07" db="EMBL/GenBank/DDBJ databases">
        <authorList>
            <person name="Otstavnykh N."/>
            <person name="Isaeva M."/>
            <person name="Bystritskaya E."/>
        </authorList>
    </citation>
    <scope>NUCLEOTIDE SEQUENCE</scope>
    <source>
        <strain evidence="3">KCTC 52189</strain>
    </source>
</reference>
<dbReference type="AlphaFoldDB" id="A0AAE3WEH7"/>
<feature type="domain" description="FHA" evidence="2">
    <location>
        <begin position="312"/>
        <end position="379"/>
    </location>
</feature>
<proteinExistence type="predicted"/>
<comment type="caution">
    <text evidence="3">The sequence shown here is derived from an EMBL/GenBank/DDBJ whole genome shotgun (WGS) entry which is preliminary data.</text>
</comment>
<evidence type="ECO:0000259" key="2">
    <source>
        <dbReference type="Pfam" id="PF00498"/>
    </source>
</evidence>
<feature type="compositionally biased region" description="Acidic residues" evidence="1">
    <location>
        <begin position="118"/>
        <end position="129"/>
    </location>
</feature>
<protein>
    <submittedName>
        <fullName evidence="3">FHA domain-containing protein</fullName>
    </submittedName>
</protein>
<dbReference type="Proteomes" id="UP001226762">
    <property type="component" value="Unassembled WGS sequence"/>
</dbReference>
<dbReference type="EMBL" id="JANHAX010000003">
    <property type="protein sequence ID" value="MDQ2090885.1"/>
    <property type="molecule type" value="Genomic_DNA"/>
</dbReference>
<dbReference type="SUPFAM" id="SSF49879">
    <property type="entry name" value="SMAD/FHA domain"/>
    <property type="match status" value="1"/>
</dbReference>
<dbReference type="RefSeq" id="WP_306736151.1">
    <property type="nucleotide sequence ID" value="NZ_JANHAX010000003.1"/>
</dbReference>
<accession>A0AAE3WEH7</accession>
<dbReference type="InterPro" id="IPR000253">
    <property type="entry name" value="FHA_dom"/>
</dbReference>